<dbReference type="AlphaFoldDB" id="A0A418YE41"/>
<dbReference type="InterPro" id="IPR053716">
    <property type="entry name" value="Flag_assembly_chemotaxis_eff"/>
</dbReference>
<dbReference type="InterPro" id="IPR009929">
    <property type="entry name" value="T3SS_YscO"/>
</dbReference>
<organism evidence="3 4">
    <name type="scientific">Motilimonas pumila</name>
    <dbReference type="NCBI Taxonomy" id="2303987"/>
    <lineage>
        <taxon>Bacteria</taxon>
        <taxon>Pseudomonadati</taxon>
        <taxon>Pseudomonadota</taxon>
        <taxon>Gammaproteobacteria</taxon>
        <taxon>Alteromonadales</taxon>
        <taxon>Alteromonadales genera incertae sedis</taxon>
        <taxon>Motilimonas</taxon>
    </lineage>
</organism>
<evidence type="ECO:0000256" key="2">
    <source>
        <dbReference type="SAM" id="MobiDB-lite"/>
    </source>
</evidence>
<keyword evidence="1" id="KW-0175">Coiled coil</keyword>
<dbReference type="EMBL" id="QZCH01000014">
    <property type="protein sequence ID" value="RJG42789.1"/>
    <property type="molecule type" value="Genomic_DNA"/>
</dbReference>
<evidence type="ECO:0008006" key="5">
    <source>
        <dbReference type="Google" id="ProtNLM"/>
    </source>
</evidence>
<name>A0A418YE41_9GAMM</name>
<dbReference type="OrthoDB" id="6402180at2"/>
<reference evidence="3 4" key="2">
    <citation type="submission" date="2019-01" db="EMBL/GenBank/DDBJ databases">
        <title>Motilimonas pumilus sp. nov., isolated from the gut of sea cucumber (Apostichopus japonicus).</title>
        <authorList>
            <person name="Wang F.-Q."/>
            <person name="Ren L.-H."/>
            <person name="Lin Y.-W."/>
            <person name="Sun G.-H."/>
            <person name="Du Z.-J."/>
            <person name="Zhao J.-X."/>
            <person name="Liu X.-J."/>
            <person name="Liu L.-J."/>
        </authorList>
    </citation>
    <scope>NUCLEOTIDE SEQUENCE [LARGE SCALE GENOMIC DNA]</scope>
    <source>
        <strain evidence="3 4">PLHSC7-2</strain>
    </source>
</reference>
<gene>
    <name evidence="3" type="ORF">D1Z90_11915</name>
</gene>
<feature type="coiled-coil region" evidence="1">
    <location>
        <begin position="7"/>
        <end position="34"/>
    </location>
</feature>
<evidence type="ECO:0000256" key="1">
    <source>
        <dbReference type="SAM" id="Coils"/>
    </source>
</evidence>
<evidence type="ECO:0000313" key="3">
    <source>
        <dbReference type="EMBL" id="RJG42789.1"/>
    </source>
</evidence>
<dbReference type="Pfam" id="PF07321">
    <property type="entry name" value="YscO"/>
    <property type="match status" value="1"/>
</dbReference>
<feature type="region of interest" description="Disordered" evidence="2">
    <location>
        <begin position="130"/>
        <end position="158"/>
    </location>
</feature>
<keyword evidence="4" id="KW-1185">Reference proteome</keyword>
<dbReference type="RefSeq" id="WP_119910990.1">
    <property type="nucleotide sequence ID" value="NZ_QZCH01000014.1"/>
</dbReference>
<dbReference type="Gene3D" id="1.10.287.1700">
    <property type="match status" value="1"/>
</dbReference>
<proteinExistence type="predicted"/>
<accession>A0A418YE41</accession>
<evidence type="ECO:0000313" key="4">
    <source>
        <dbReference type="Proteomes" id="UP000283255"/>
    </source>
</evidence>
<sequence>MMLQKLKVIKDRKLEKAQQELQSAQAKILAKRAAVKAAKAALEQYIVWRENKEDELYAKAYEECLSAKGIDDLRYEIGMLRGKDATLNRNILDAEQQVDLAIAAKQQCQLAVSQAQKVLEKYITLIEQEQQKQKREQEREEEQALDELVTANFAGAAR</sequence>
<protein>
    <recommendedName>
        <fullName evidence="5">Type III secretion protein</fullName>
    </recommendedName>
</protein>
<reference evidence="3 4" key="1">
    <citation type="submission" date="2018-09" db="EMBL/GenBank/DDBJ databases">
        <authorList>
            <person name="Wang F."/>
        </authorList>
    </citation>
    <scope>NUCLEOTIDE SEQUENCE [LARGE SCALE GENOMIC DNA]</scope>
    <source>
        <strain evidence="3 4">PLHSC7-2</strain>
    </source>
</reference>
<dbReference type="Proteomes" id="UP000283255">
    <property type="component" value="Unassembled WGS sequence"/>
</dbReference>
<comment type="caution">
    <text evidence="3">The sequence shown here is derived from an EMBL/GenBank/DDBJ whole genome shotgun (WGS) entry which is preliminary data.</text>
</comment>